<dbReference type="GO" id="GO:0009251">
    <property type="term" value="P:glucan catabolic process"/>
    <property type="evidence" value="ECO:0007669"/>
    <property type="project" value="TreeGrafter"/>
</dbReference>
<dbReference type="InterPro" id="IPR051915">
    <property type="entry name" value="Cellulose_Degrad_GH3"/>
</dbReference>
<evidence type="ECO:0000256" key="4">
    <source>
        <dbReference type="ARBA" id="ARBA00022729"/>
    </source>
</evidence>
<dbReference type="PANTHER" id="PTHR30620:SF16">
    <property type="entry name" value="LYSOSOMAL BETA GLUCOSIDASE"/>
    <property type="match status" value="1"/>
</dbReference>
<dbReference type="RefSeq" id="WP_155148900.1">
    <property type="nucleotide sequence ID" value="NZ_JACOPQ010000007.1"/>
</dbReference>
<dbReference type="Proteomes" id="UP000607645">
    <property type="component" value="Unassembled WGS sequence"/>
</dbReference>
<evidence type="ECO:0000313" key="11">
    <source>
        <dbReference type="Proteomes" id="UP000607645"/>
    </source>
</evidence>
<reference evidence="10" key="1">
    <citation type="submission" date="2020-08" db="EMBL/GenBank/DDBJ databases">
        <title>Genome public.</title>
        <authorList>
            <person name="Liu C."/>
            <person name="Sun Q."/>
        </authorList>
    </citation>
    <scope>NUCLEOTIDE SEQUENCE</scope>
    <source>
        <strain evidence="10">NSJ-52</strain>
    </source>
</reference>
<dbReference type="InterPro" id="IPR036881">
    <property type="entry name" value="Glyco_hydro_3_C_sf"/>
</dbReference>
<evidence type="ECO:0000256" key="8">
    <source>
        <dbReference type="SAM" id="SignalP"/>
    </source>
</evidence>
<evidence type="ECO:0000256" key="5">
    <source>
        <dbReference type="ARBA" id="ARBA00022801"/>
    </source>
</evidence>
<dbReference type="EMBL" id="JACOPQ010000007">
    <property type="protein sequence ID" value="MBC5737470.1"/>
    <property type="molecule type" value="Genomic_DNA"/>
</dbReference>
<feature type="chain" id="PRO_5035318013" description="beta-glucosidase" evidence="8">
    <location>
        <begin position="25"/>
        <end position="844"/>
    </location>
</feature>
<keyword evidence="5" id="KW-0378">Hydrolase</keyword>
<keyword evidence="4 8" id="KW-0732">Signal</keyword>
<evidence type="ECO:0000256" key="1">
    <source>
        <dbReference type="ARBA" id="ARBA00000448"/>
    </source>
</evidence>
<evidence type="ECO:0000259" key="9">
    <source>
        <dbReference type="Pfam" id="PF00933"/>
    </source>
</evidence>
<evidence type="ECO:0000256" key="7">
    <source>
        <dbReference type="SAM" id="MobiDB-lite"/>
    </source>
</evidence>
<organism evidence="10 11">
    <name type="scientific">Lawsonibacter faecis</name>
    <dbReference type="NCBI Taxonomy" id="2763052"/>
    <lineage>
        <taxon>Bacteria</taxon>
        <taxon>Bacillati</taxon>
        <taxon>Bacillota</taxon>
        <taxon>Clostridia</taxon>
        <taxon>Eubacteriales</taxon>
        <taxon>Oscillospiraceae</taxon>
        <taxon>Lawsonibacter</taxon>
    </lineage>
</organism>
<dbReference type="InterPro" id="IPR017853">
    <property type="entry name" value="GH"/>
</dbReference>
<dbReference type="InterPro" id="IPR001764">
    <property type="entry name" value="Glyco_hydro_3_N"/>
</dbReference>
<gene>
    <name evidence="10" type="ORF">H8S62_10680</name>
</gene>
<dbReference type="GO" id="GO:0008422">
    <property type="term" value="F:beta-glucosidase activity"/>
    <property type="evidence" value="ECO:0007669"/>
    <property type="project" value="UniProtKB-EC"/>
</dbReference>
<dbReference type="AlphaFoldDB" id="A0A8J6JMF5"/>
<dbReference type="PROSITE" id="PS51257">
    <property type="entry name" value="PROKAR_LIPOPROTEIN"/>
    <property type="match status" value="1"/>
</dbReference>
<dbReference type="SUPFAM" id="SSF51445">
    <property type="entry name" value="(Trans)glycosidases"/>
    <property type="match status" value="1"/>
</dbReference>
<comment type="catalytic activity">
    <reaction evidence="1">
        <text>Hydrolysis of terminal, non-reducing beta-D-glucosyl residues with release of beta-D-glucose.</text>
        <dbReference type="EC" id="3.2.1.21"/>
    </reaction>
</comment>
<dbReference type="PANTHER" id="PTHR30620">
    <property type="entry name" value="PERIPLASMIC BETA-GLUCOSIDASE-RELATED"/>
    <property type="match status" value="1"/>
</dbReference>
<proteinExistence type="inferred from homology"/>
<evidence type="ECO:0000256" key="3">
    <source>
        <dbReference type="ARBA" id="ARBA00012744"/>
    </source>
</evidence>
<dbReference type="Gene3D" id="3.20.20.300">
    <property type="entry name" value="Glycoside hydrolase, family 3, N-terminal domain"/>
    <property type="match status" value="1"/>
</dbReference>
<dbReference type="EC" id="3.2.1.21" evidence="3"/>
<dbReference type="SUPFAM" id="SSF52279">
    <property type="entry name" value="Beta-D-glucan exohydrolase, C-terminal domain"/>
    <property type="match status" value="1"/>
</dbReference>
<dbReference type="Pfam" id="PF00933">
    <property type="entry name" value="Glyco_hydro_3"/>
    <property type="match status" value="1"/>
</dbReference>
<evidence type="ECO:0000256" key="2">
    <source>
        <dbReference type="ARBA" id="ARBA00005336"/>
    </source>
</evidence>
<feature type="region of interest" description="Disordered" evidence="7">
    <location>
        <begin position="27"/>
        <end position="57"/>
    </location>
</feature>
<evidence type="ECO:0000313" key="10">
    <source>
        <dbReference type="EMBL" id="MBC5737470.1"/>
    </source>
</evidence>
<keyword evidence="6" id="KW-0326">Glycosidase</keyword>
<dbReference type="InterPro" id="IPR036962">
    <property type="entry name" value="Glyco_hydro_3_N_sf"/>
</dbReference>
<comment type="similarity">
    <text evidence="2">Belongs to the glycosyl hydrolase 3 family.</text>
</comment>
<evidence type="ECO:0000256" key="6">
    <source>
        <dbReference type="ARBA" id="ARBA00023295"/>
    </source>
</evidence>
<feature type="signal peptide" evidence="8">
    <location>
        <begin position="1"/>
        <end position="24"/>
    </location>
</feature>
<comment type="caution">
    <text evidence="10">The sequence shown here is derived from an EMBL/GenBank/DDBJ whole genome shotgun (WGS) entry which is preliminary data.</text>
</comment>
<name>A0A8J6JMF5_9FIRM</name>
<accession>A0A8J6JMF5</accession>
<protein>
    <recommendedName>
        <fullName evidence="3">beta-glucosidase</fullName>
        <ecNumber evidence="3">3.2.1.21</ecNumber>
    </recommendedName>
</protein>
<sequence>MKKAKRLTALLLALAMVFAMTACGDTADTPSASQAPTPSQSAGPEESQTPAASADGVVAPITPEELGSGSVKWTETKMSDGWVQVTNEGGETLGYSADSGVSLIQVDGYAFKDLDRDGVLDGYEDWRNDDETRAMDLASQMSVDEMTPLFTHGGWASFGYSIEEGSDDYVYIQNGGRGGVTRSAASSGNTSMAISWVNALQSLCESSGNWGIPATISADPANISNTIDQLSLGATFDTDTAFDLGVKTSRMYRSVGITMLLGPQTDLVTTPILARATGDYTEDPALNRDLTDAYISGLQSTWAEDGTDLGWGEDSLYAIVKHYAGAGAAEGGRNDHFDGGRFDVFPNNNYEAHLIAYFDAAFNLTRSITKASGVMPNYAAAYSTDGSLGAQVGGAYSEYKMGMLLDTGYQGFILTDWQITEDGGAGSYTVEDLTVAERFAALYKNGIHQVGGTTNLEGAAEGFELVEDELGEDEALSILRNAVYHFVLSQMQVGLYENAYVTSDYAFNTVWNNDTDAYALELQKKSVIMLKNSDNTISQSDGTKKTVYIPYQFNTGSAASSSAEATPASWEPAMDLTAVGEYFNVVTDTVGDPSGSDADGNPVYTENDVVRAGAADLAGCDMVLVPMSSPITDSSLTDEGIWTPPSIQYEAYTAKTARRESIGGTVSTEIINDGYGTKSQDVKENRSYYGNTAARSSSYGDLEMLQYVESAVPGSCKVVVLMDAKNPMVWSEVEPLADAILLYYGTSMSSGWFFDETLLSIASGEAEPSGLLNLQQPASMEAVEAQAEDTPRDMECYVDADGNTYDFAFGLNWSGVINDERVQKYNVEPLTKVENIEFYYANEK</sequence>
<feature type="compositionally biased region" description="Low complexity" evidence="7">
    <location>
        <begin position="27"/>
        <end position="44"/>
    </location>
</feature>
<keyword evidence="11" id="KW-1185">Reference proteome</keyword>
<feature type="domain" description="Glycoside hydrolase family 3 N-terminal" evidence="9">
    <location>
        <begin position="178"/>
        <end position="418"/>
    </location>
</feature>
<dbReference type="Gene3D" id="3.40.50.1700">
    <property type="entry name" value="Glycoside hydrolase family 3 C-terminal domain"/>
    <property type="match status" value="1"/>
</dbReference>